<dbReference type="Gene3D" id="3.20.20.190">
    <property type="entry name" value="Phosphatidylinositol (PI) phosphodiesterase"/>
    <property type="match status" value="1"/>
</dbReference>
<evidence type="ECO:0000313" key="4">
    <source>
        <dbReference type="Proteomes" id="UP000216107"/>
    </source>
</evidence>
<evidence type="ECO:0000313" key="5">
    <source>
        <dbReference type="Proteomes" id="UP000623509"/>
    </source>
</evidence>
<evidence type="ECO:0000313" key="2">
    <source>
        <dbReference type="EMBL" id="KAF7600650.1"/>
    </source>
</evidence>
<dbReference type="GO" id="GO:0008081">
    <property type="term" value="F:phosphoric diester hydrolase activity"/>
    <property type="evidence" value="ECO:0007669"/>
    <property type="project" value="InterPro"/>
</dbReference>
<dbReference type="InterPro" id="IPR030395">
    <property type="entry name" value="GP_PDE_dom"/>
</dbReference>
<reference evidence="3 4" key="2">
    <citation type="submission" date="2017-07" db="EMBL/GenBank/DDBJ databases">
        <title>Candidatus Dactylopiibacterium carminicum, a nitrogen-fixing symbiont of the cochineal insect Dactylopius coccus and Dactylopius opuntiae (Hemiptera: Coccoidea: Dactylopiidae).</title>
        <authorList>
            <person name="Vera A."/>
        </authorList>
    </citation>
    <scope>NUCLEOTIDE SEQUENCE [LARGE SCALE GENOMIC DNA]</scope>
    <source>
        <strain evidence="3 4">NFDCM</strain>
    </source>
</reference>
<dbReference type="SUPFAM" id="SSF51695">
    <property type="entry name" value="PLC-like phosphodiesterases"/>
    <property type="match status" value="1"/>
</dbReference>
<dbReference type="Pfam" id="PF03009">
    <property type="entry name" value="GDPD"/>
    <property type="match status" value="1"/>
</dbReference>
<dbReference type="NCBIfam" id="NF006989">
    <property type="entry name" value="PRK09454.1"/>
    <property type="match status" value="1"/>
</dbReference>
<comment type="caution">
    <text evidence="3">The sequence shown here is derived from an EMBL/GenBank/DDBJ whole genome shotgun (WGS) entry which is preliminary data.</text>
</comment>
<dbReference type="RefSeq" id="WP_095523218.1">
    <property type="nucleotide sequence ID" value="NZ_MDUX01000003.1"/>
</dbReference>
<dbReference type="EMBL" id="NMRN01000002">
    <property type="protein sequence ID" value="PAS95116.1"/>
    <property type="molecule type" value="Genomic_DNA"/>
</dbReference>
<feature type="domain" description="GP-PDE" evidence="1">
    <location>
        <begin position="10"/>
        <end position="247"/>
    </location>
</feature>
<dbReference type="CDD" id="cd08562">
    <property type="entry name" value="GDPD_EcUgpQ_like"/>
    <property type="match status" value="1"/>
</dbReference>
<dbReference type="GO" id="GO:0006629">
    <property type="term" value="P:lipid metabolic process"/>
    <property type="evidence" value="ECO:0007669"/>
    <property type="project" value="InterPro"/>
</dbReference>
<dbReference type="OrthoDB" id="9795622at2"/>
<evidence type="ECO:0000313" key="3">
    <source>
        <dbReference type="EMBL" id="PAS95116.1"/>
    </source>
</evidence>
<dbReference type="Proteomes" id="UP000216107">
    <property type="component" value="Unassembled WGS sequence"/>
</dbReference>
<name>A0A272EYK9_9RHOO</name>
<dbReference type="PROSITE" id="PS51704">
    <property type="entry name" value="GP_PDE"/>
    <property type="match status" value="1"/>
</dbReference>
<keyword evidence="5" id="KW-1185">Reference proteome</keyword>
<dbReference type="Proteomes" id="UP000623509">
    <property type="component" value="Unassembled WGS sequence"/>
</dbReference>
<dbReference type="PANTHER" id="PTHR46211:SF1">
    <property type="entry name" value="GLYCEROPHOSPHODIESTER PHOSPHODIESTERASE, CYTOPLASMIC"/>
    <property type="match status" value="1"/>
</dbReference>
<proteinExistence type="predicted"/>
<reference evidence="2 5" key="1">
    <citation type="submission" date="2016-08" db="EMBL/GenBank/DDBJ databases">
        <title>Candidatus Dactylopiibacterium carminicum genome sequence.</title>
        <authorList>
            <person name="Ramirez-Puebla S.T."/>
            <person name="Ormeno-Orrillo E."/>
            <person name="Vera-Ponce De Leon A."/>
            <person name="Luis L."/>
            <person name="Sanchez-Flores A."/>
            <person name="Monica R."/>
            <person name="Martinez-Romero E."/>
        </authorList>
    </citation>
    <scope>NUCLEOTIDE SEQUENCE [LARGE SCALE GENOMIC DNA]</scope>
    <source>
        <strain evidence="2">END1</strain>
    </source>
</reference>
<dbReference type="InterPro" id="IPR017946">
    <property type="entry name" value="PLC-like_Pdiesterase_TIM-brl"/>
</dbReference>
<protein>
    <submittedName>
        <fullName evidence="3">Glycerophosphodiester phosphodiesterase</fullName>
    </submittedName>
</protein>
<sequence length="247" mass="26902">MPTLPAWPYPRTIAHRGAGRLAPENTLAAFRLGAAHGYRAFEFDVKLSRDGHSFLLHDDTLERTSNGHGPADALTLAELQRLDAGAWHSPAYAGETMPALATIAAYTRANDFCVNVEIKPMPGREAETGHAVARDVRRLWQGTRIPPLLSSFSEEALATAAQTAPALPRALLLDHLPEDWPARLRRLGCIALDANHDCLDADIIACAHANSFRVLCYTPNDPVRVKTLFSWGIDSVITDEVGLISPV</sequence>
<organism evidence="3 4">
    <name type="scientific">Candidatus Dactylopiibacterium carminicum</name>
    <dbReference type="NCBI Taxonomy" id="857335"/>
    <lineage>
        <taxon>Bacteria</taxon>
        <taxon>Pseudomonadati</taxon>
        <taxon>Pseudomonadota</taxon>
        <taxon>Betaproteobacteria</taxon>
        <taxon>Rhodocyclales</taxon>
        <taxon>Rhodocyclaceae</taxon>
        <taxon>Candidatus Dactylopiibacterium</taxon>
    </lineage>
</organism>
<evidence type="ECO:0000259" key="1">
    <source>
        <dbReference type="PROSITE" id="PS51704"/>
    </source>
</evidence>
<dbReference type="AlphaFoldDB" id="A0A272EYK9"/>
<accession>A0A272EYK9</accession>
<dbReference type="PANTHER" id="PTHR46211">
    <property type="entry name" value="GLYCEROPHOSPHORYL DIESTER PHOSPHODIESTERASE"/>
    <property type="match status" value="1"/>
</dbReference>
<gene>
    <name evidence="2" type="ORF">BGI27_01840</name>
    <name evidence="3" type="ORF">CGU29_01330</name>
</gene>
<dbReference type="EMBL" id="MDUX01000003">
    <property type="protein sequence ID" value="KAF7600650.1"/>
    <property type="molecule type" value="Genomic_DNA"/>
</dbReference>